<keyword evidence="3" id="KW-0862">Zinc</keyword>
<dbReference type="GO" id="GO:0004341">
    <property type="term" value="F:gluconolactonase activity"/>
    <property type="evidence" value="ECO:0007669"/>
    <property type="project" value="TreeGrafter"/>
</dbReference>
<dbReference type="InterPro" id="IPR005511">
    <property type="entry name" value="SMP-30"/>
</dbReference>
<reference evidence="5 6" key="1">
    <citation type="submission" date="2014-07" db="EMBL/GenBank/DDBJ databases">
        <title>Draft genome sequence of Thalassospira tepidiphila 1-1B.</title>
        <authorList>
            <person name="Lai Q."/>
            <person name="Shao Z."/>
        </authorList>
    </citation>
    <scope>NUCLEOTIDE SEQUENCE [LARGE SCALE GENOMIC DNA]</scope>
    <source>
        <strain evidence="5 6">MCCC 1A03514</strain>
    </source>
</reference>
<protein>
    <submittedName>
        <fullName evidence="5">Gluconolaconase</fullName>
    </submittedName>
</protein>
<gene>
    <name evidence="5" type="ORF">TH4_16100</name>
</gene>
<evidence type="ECO:0000256" key="3">
    <source>
        <dbReference type="PIRSR" id="PIRSR605511-2"/>
    </source>
</evidence>
<feature type="binding site" evidence="3">
    <location>
        <position position="202"/>
    </location>
    <ligand>
        <name>a divalent metal cation</name>
        <dbReference type="ChEBI" id="CHEBI:60240"/>
    </ligand>
</feature>
<accession>A0A853KXJ9</accession>
<dbReference type="Pfam" id="PF08450">
    <property type="entry name" value="SGL"/>
    <property type="match status" value="1"/>
</dbReference>
<dbReference type="AlphaFoldDB" id="A0A853KXJ9"/>
<organism evidence="5 6">
    <name type="scientific">Thalassospira tepidiphila MCCC 1A03514</name>
    <dbReference type="NCBI Taxonomy" id="1177930"/>
    <lineage>
        <taxon>Bacteria</taxon>
        <taxon>Pseudomonadati</taxon>
        <taxon>Pseudomonadota</taxon>
        <taxon>Alphaproteobacteria</taxon>
        <taxon>Rhodospirillales</taxon>
        <taxon>Thalassospiraceae</taxon>
        <taxon>Thalassospira</taxon>
    </lineage>
</organism>
<comment type="similarity">
    <text evidence="1">Belongs to the SMP-30/CGR1 family.</text>
</comment>
<dbReference type="RefSeq" id="WP_064781842.1">
    <property type="nucleotide sequence ID" value="NZ_JPVZ01000007.1"/>
</dbReference>
<comment type="caution">
    <text evidence="5">The sequence shown here is derived from an EMBL/GenBank/DDBJ whole genome shotgun (WGS) entry which is preliminary data.</text>
</comment>
<proteinExistence type="inferred from homology"/>
<evidence type="ECO:0000259" key="4">
    <source>
        <dbReference type="Pfam" id="PF08450"/>
    </source>
</evidence>
<evidence type="ECO:0000256" key="1">
    <source>
        <dbReference type="ARBA" id="ARBA00008853"/>
    </source>
</evidence>
<feature type="binding site" evidence="3">
    <location>
        <position position="103"/>
    </location>
    <ligand>
        <name>substrate</name>
    </ligand>
</feature>
<dbReference type="PRINTS" id="PR01790">
    <property type="entry name" value="SMP30FAMILY"/>
</dbReference>
<dbReference type="PANTHER" id="PTHR10907:SF47">
    <property type="entry name" value="REGUCALCIN"/>
    <property type="match status" value="1"/>
</dbReference>
<keyword evidence="3" id="KW-0479">Metal-binding</keyword>
<feature type="active site" description="Proton donor/acceptor" evidence="2">
    <location>
        <position position="202"/>
    </location>
</feature>
<dbReference type="PANTHER" id="PTHR10907">
    <property type="entry name" value="REGUCALCIN"/>
    <property type="match status" value="1"/>
</dbReference>
<evidence type="ECO:0000256" key="2">
    <source>
        <dbReference type="PIRSR" id="PIRSR605511-1"/>
    </source>
</evidence>
<dbReference type="EMBL" id="JPVZ01000007">
    <property type="protein sequence ID" value="OAZ08882.1"/>
    <property type="molecule type" value="Genomic_DNA"/>
</dbReference>
<comment type="cofactor">
    <cofactor evidence="3">
        <name>Zn(2+)</name>
        <dbReference type="ChEBI" id="CHEBI:29105"/>
    </cofactor>
    <text evidence="3">Binds 1 divalent metal cation per subunit.</text>
</comment>
<feature type="binding site" evidence="3">
    <location>
        <position position="105"/>
    </location>
    <ligand>
        <name>substrate</name>
    </ligand>
</feature>
<dbReference type="GO" id="GO:0005509">
    <property type="term" value="F:calcium ion binding"/>
    <property type="evidence" value="ECO:0007669"/>
    <property type="project" value="TreeGrafter"/>
</dbReference>
<dbReference type="Proteomes" id="UP000094009">
    <property type="component" value="Unassembled WGS sequence"/>
</dbReference>
<evidence type="ECO:0000313" key="6">
    <source>
        <dbReference type="Proteomes" id="UP000094009"/>
    </source>
</evidence>
<feature type="binding site" evidence="3">
    <location>
        <position position="152"/>
    </location>
    <ligand>
        <name>a divalent metal cation</name>
        <dbReference type="ChEBI" id="CHEBI:60240"/>
    </ligand>
</feature>
<dbReference type="Gene3D" id="2.120.10.30">
    <property type="entry name" value="TolB, C-terminal domain"/>
    <property type="match status" value="1"/>
</dbReference>
<dbReference type="SUPFAM" id="SSF63829">
    <property type="entry name" value="Calcium-dependent phosphotriesterase"/>
    <property type="match status" value="1"/>
</dbReference>
<dbReference type="InterPro" id="IPR013658">
    <property type="entry name" value="SGL"/>
</dbReference>
<name>A0A853KXJ9_9PROT</name>
<dbReference type="GO" id="GO:0019853">
    <property type="term" value="P:L-ascorbic acid biosynthetic process"/>
    <property type="evidence" value="ECO:0007669"/>
    <property type="project" value="TreeGrafter"/>
</dbReference>
<evidence type="ECO:0000313" key="5">
    <source>
        <dbReference type="EMBL" id="OAZ08882.1"/>
    </source>
</evidence>
<dbReference type="InterPro" id="IPR011042">
    <property type="entry name" value="6-blade_b-propeller_TolB-like"/>
</dbReference>
<feature type="domain" description="SMP-30/Gluconolactonase/LRE-like region" evidence="4">
    <location>
        <begin position="19"/>
        <end position="260"/>
    </location>
</feature>
<sequence>MTGGVMYQPEILSDETFTLAECPNWDAANNRLYWTDILNCKLHALDIATGLRKTWTFDSELGCFGLTDQGRIIVALRKDILFLDPKTDARAPLCRIEDGINSRTNDGKIGPDGAFWVGTMDDNPEKMPIASLYRITADGKIEEKATGFKISNGIAWSGDGSKMYHSDSRGPWVNRWDFDVATGNISNCTRYLDLDDTLGRPDGGAVDAEGCYWSAGVSAGNLNRFAPDGTLLKSIPMPMPNPTMPCFGGPDMKTLYVTSHQEGYSPEKRAEFPHAGKLVKLRVEVPGVPVTKFRENSERRAQPR</sequence>
<feature type="binding site" evidence="3">
    <location>
        <position position="21"/>
    </location>
    <ligand>
        <name>a divalent metal cation</name>
        <dbReference type="ChEBI" id="CHEBI:60240"/>
    </ligand>
</feature>